<name>A0ABN2KW35_9MICO</name>
<evidence type="ECO:0000259" key="1">
    <source>
        <dbReference type="Pfam" id="PF22513"/>
    </source>
</evidence>
<accession>A0ABN2KW35</accession>
<organism evidence="2 3">
    <name type="scientific">Nostocoides vanveenii</name>
    <dbReference type="NCBI Taxonomy" id="330835"/>
    <lineage>
        <taxon>Bacteria</taxon>
        <taxon>Bacillati</taxon>
        <taxon>Actinomycetota</taxon>
        <taxon>Actinomycetes</taxon>
        <taxon>Micrococcales</taxon>
        <taxon>Intrasporangiaceae</taxon>
        <taxon>Nostocoides</taxon>
    </lineage>
</organism>
<dbReference type="Pfam" id="PF22513">
    <property type="entry name" value="FitA-like_RHH"/>
    <property type="match status" value="1"/>
</dbReference>
<dbReference type="SUPFAM" id="SSF47598">
    <property type="entry name" value="Ribbon-helix-helix"/>
    <property type="match status" value="1"/>
</dbReference>
<comment type="caution">
    <text evidence="2">The sequence shown here is derived from an EMBL/GenBank/DDBJ whole genome shotgun (WGS) entry which is preliminary data.</text>
</comment>
<evidence type="ECO:0000313" key="2">
    <source>
        <dbReference type="EMBL" id="GAA1766415.1"/>
    </source>
</evidence>
<dbReference type="EMBL" id="BAAAPN010000057">
    <property type="protein sequence ID" value="GAA1766415.1"/>
    <property type="molecule type" value="Genomic_DNA"/>
</dbReference>
<keyword evidence="3" id="KW-1185">Reference proteome</keyword>
<sequence>MPKSITIRNVPDEAVRELASRAARDGRSMQEYLRGELVRLASRPDPALWLERVRARKAEEPVELTVEEILDSIHADRR</sequence>
<proteinExistence type="predicted"/>
<evidence type="ECO:0000313" key="3">
    <source>
        <dbReference type="Proteomes" id="UP001501475"/>
    </source>
</evidence>
<feature type="domain" description="Antitoxin FitA-like ribbon-helix-helix" evidence="1">
    <location>
        <begin position="4"/>
        <end position="36"/>
    </location>
</feature>
<dbReference type="InterPro" id="IPR053853">
    <property type="entry name" value="FitA-like_RHH"/>
</dbReference>
<gene>
    <name evidence="2" type="ORF">GCM10009810_26560</name>
</gene>
<protein>
    <recommendedName>
        <fullName evidence="1">Antitoxin FitA-like ribbon-helix-helix domain-containing protein</fullName>
    </recommendedName>
</protein>
<dbReference type="Proteomes" id="UP001501475">
    <property type="component" value="Unassembled WGS sequence"/>
</dbReference>
<dbReference type="InterPro" id="IPR010985">
    <property type="entry name" value="Ribbon_hlx_hlx"/>
</dbReference>
<reference evidence="2 3" key="1">
    <citation type="journal article" date="2019" name="Int. J. Syst. Evol. Microbiol.">
        <title>The Global Catalogue of Microorganisms (GCM) 10K type strain sequencing project: providing services to taxonomists for standard genome sequencing and annotation.</title>
        <authorList>
            <consortium name="The Broad Institute Genomics Platform"/>
            <consortium name="The Broad Institute Genome Sequencing Center for Infectious Disease"/>
            <person name="Wu L."/>
            <person name="Ma J."/>
        </authorList>
    </citation>
    <scope>NUCLEOTIDE SEQUENCE [LARGE SCALE GENOMIC DNA]</scope>
    <source>
        <strain evidence="2 3">JCM 15591</strain>
    </source>
</reference>
<dbReference type="RefSeq" id="WP_324386976.1">
    <property type="nucleotide sequence ID" value="NZ_BAAAPN010000057.1"/>
</dbReference>